<evidence type="ECO:0000256" key="1">
    <source>
        <dbReference type="SAM" id="MobiDB-lite"/>
    </source>
</evidence>
<comment type="caution">
    <text evidence="2">The sequence shown here is derived from an EMBL/GenBank/DDBJ whole genome shotgun (WGS) entry which is preliminary data.</text>
</comment>
<dbReference type="AlphaFoldDB" id="A0A2G9H3D8"/>
<organism evidence="2 3">
    <name type="scientific">Handroanthus impetiginosus</name>
    <dbReference type="NCBI Taxonomy" id="429701"/>
    <lineage>
        <taxon>Eukaryota</taxon>
        <taxon>Viridiplantae</taxon>
        <taxon>Streptophyta</taxon>
        <taxon>Embryophyta</taxon>
        <taxon>Tracheophyta</taxon>
        <taxon>Spermatophyta</taxon>
        <taxon>Magnoliopsida</taxon>
        <taxon>eudicotyledons</taxon>
        <taxon>Gunneridae</taxon>
        <taxon>Pentapetalae</taxon>
        <taxon>asterids</taxon>
        <taxon>lamiids</taxon>
        <taxon>Lamiales</taxon>
        <taxon>Bignoniaceae</taxon>
        <taxon>Crescentiina</taxon>
        <taxon>Tabebuia alliance</taxon>
        <taxon>Handroanthus</taxon>
    </lineage>
</organism>
<keyword evidence="3" id="KW-1185">Reference proteome</keyword>
<dbReference type="InterPro" id="IPR021109">
    <property type="entry name" value="Peptidase_aspartic_dom_sf"/>
</dbReference>
<proteinExistence type="predicted"/>
<dbReference type="Gene3D" id="2.40.70.10">
    <property type="entry name" value="Acid Proteases"/>
    <property type="match status" value="1"/>
</dbReference>
<feature type="region of interest" description="Disordered" evidence="1">
    <location>
        <begin position="38"/>
        <end position="57"/>
    </location>
</feature>
<gene>
    <name evidence="2" type="ORF">CDL12_15371</name>
</gene>
<dbReference type="CDD" id="cd00303">
    <property type="entry name" value="retropepsin_like"/>
    <property type="match status" value="1"/>
</dbReference>
<dbReference type="OrthoDB" id="914272at2759"/>
<feature type="compositionally biased region" description="Basic and acidic residues" evidence="1">
    <location>
        <begin position="40"/>
        <end position="57"/>
    </location>
</feature>
<evidence type="ECO:0000313" key="3">
    <source>
        <dbReference type="Proteomes" id="UP000231279"/>
    </source>
</evidence>
<reference evidence="3" key="1">
    <citation type="journal article" date="2018" name="Gigascience">
        <title>Genome assembly of the Pink Ipe (Handroanthus impetiginosus, Bignoniaceae), a highly valued, ecologically keystone Neotropical timber forest tree.</title>
        <authorList>
            <person name="Silva-Junior O.B."/>
            <person name="Grattapaglia D."/>
            <person name="Novaes E."/>
            <person name="Collevatti R.G."/>
        </authorList>
    </citation>
    <scope>NUCLEOTIDE SEQUENCE [LARGE SCALE GENOMIC DNA]</scope>
    <source>
        <strain evidence="3">cv. UFG-1</strain>
    </source>
</reference>
<sequence length="434" mass="49659">MHLGLLYILQRTEPHTFKELATRAHDMKLSMANHGIGLPMERKKKDKKDSKKNEKNMKISTKDFMAKVNRILIDDGSAVNIMPKSSMKRLGIPIEDLSCSQLIIQSFNQDGQKVIGMIHLDLMIGELKVSTLFYVTDTRTSNHLHLRRPWLHENKVIPSTLHQCFKYAKDEIIMKVDADTKPFTDAESYFVNVKFYLDPNSIKEVLPLKIANNNLVEEGRVELSKLAIMEANRVIESPLRHNVSQSQSKALKADNYQKMKKGLVMPITNIHAPGPSKPFLEEVYEEFKGVFDSKSYKLLEKFGFNFASLSSLGKLQPELTGKKVHGLIEKQQELRNQLGYTPIKSARICITKKNKCVNVQYITAEDGAKDKEKQGDKRVSIFNQFCTRTTHFFIFEMLDTLGQMSTFKNKVATRRRSVFARLGTVEEQQQKKAS</sequence>
<protein>
    <submittedName>
        <fullName evidence="2">Uncharacterized protein</fullName>
    </submittedName>
</protein>
<dbReference type="STRING" id="429701.A0A2G9H3D8"/>
<accession>A0A2G9H3D8</accession>
<name>A0A2G9H3D8_9LAMI</name>
<evidence type="ECO:0000313" key="2">
    <source>
        <dbReference type="EMBL" id="PIN12021.1"/>
    </source>
</evidence>
<dbReference type="EMBL" id="NKXS01002813">
    <property type="protein sequence ID" value="PIN12021.1"/>
    <property type="molecule type" value="Genomic_DNA"/>
</dbReference>
<dbReference type="PANTHER" id="PTHR33240:SF15">
    <property type="entry name" value="GAG-PRO-LIKE PROTEIN"/>
    <property type="match status" value="1"/>
</dbReference>
<dbReference type="PANTHER" id="PTHR33240">
    <property type="entry name" value="OS08G0508500 PROTEIN"/>
    <property type="match status" value="1"/>
</dbReference>
<dbReference type="Proteomes" id="UP000231279">
    <property type="component" value="Unassembled WGS sequence"/>
</dbReference>